<accession>A0ABQ0AEU0</accession>
<evidence type="ECO:0000313" key="3">
    <source>
        <dbReference type="Proteomes" id="UP001465153"/>
    </source>
</evidence>
<comment type="caution">
    <text evidence="2">The sequence shown here is derived from an EMBL/GenBank/DDBJ whole genome shotgun (WGS) entry which is preliminary data.</text>
</comment>
<dbReference type="EMBL" id="BAABWN010000020">
    <property type="protein sequence ID" value="GAA6170165.1"/>
    <property type="molecule type" value="Genomic_DNA"/>
</dbReference>
<dbReference type="SUPFAM" id="SSF51905">
    <property type="entry name" value="FAD/NAD(P)-binding domain"/>
    <property type="match status" value="1"/>
</dbReference>
<name>A0ABQ0AEU0_9GAMM</name>
<dbReference type="Pfam" id="PF13454">
    <property type="entry name" value="NAD_binding_9"/>
    <property type="match status" value="1"/>
</dbReference>
<proteinExistence type="predicted"/>
<feature type="domain" description="FAD-dependent urate hydroxylase HpyO/Asp monooxygenase CreE-like FAD/NAD(P)-binding" evidence="1">
    <location>
        <begin position="7"/>
        <end position="168"/>
    </location>
</feature>
<protein>
    <submittedName>
        <fullName evidence="2">FAD/NAD(P)-binding domain-containing protein</fullName>
    </submittedName>
</protein>
<dbReference type="Gene3D" id="3.50.50.60">
    <property type="entry name" value="FAD/NAD(P)-binding domain"/>
    <property type="match status" value="1"/>
</dbReference>
<dbReference type="RefSeq" id="WP_353304496.1">
    <property type="nucleotide sequence ID" value="NZ_BAABWN010000020.1"/>
</dbReference>
<reference evidence="2 3" key="1">
    <citation type="submission" date="2024-04" db="EMBL/GenBank/DDBJ databases">
        <title>Draft genome sequence of Sessilibacter corallicola NBRC 116591.</title>
        <authorList>
            <person name="Miyakawa T."/>
            <person name="Kusuya Y."/>
            <person name="Miura T."/>
        </authorList>
    </citation>
    <scope>NUCLEOTIDE SEQUENCE [LARGE SCALE GENOMIC DNA]</scope>
    <source>
        <strain evidence="2 3">KU-00831-HH</strain>
    </source>
</reference>
<keyword evidence="3" id="KW-1185">Reference proteome</keyword>
<evidence type="ECO:0000313" key="2">
    <source>
        <dbReference type="EMBL" id="GAA6170165.1"/>
    </source>
</evidence>
<evidence type="ECO:0000259" key="1">
    <source>
        <dbReference type="Pfam" id="PF13454"/>
    </source>
</evidence>
<dbReference type="InterPro" id="IPR038732">
    <property type="entry name" value="HpyO/CreE_NAD-binding"/>
</dbReference>
<dbReference type="Proteomes" id="UP001465153">
    <property type="component" value="Unassembled WGS sequence"/>
</dbReference>
<gene>
    <name evidence="2" type="ORF">NBRC116591_39780</name>
</gene>
<dbReference type="InterPro" id="IPR036188">
    <property type="entry name" value="FAD/NAD-bd_sf"/>
</dbReference>
<sequence>MEKVITVVGGGATALSFLDSFITEKTNNPESQSATIYVIEKQDYFGPGVAYNEDSASNILNTKAGYISAFANKPGDFFDWLHSNPDLWEDRFPGYSATEDSYAPRPLFGMYLQHSFAKVVKNATQKNIKVVQINAEAVDVSKVGKSYVTKTSCSLNITSDLVLMACGTIPNSKIESPATLGSVVSNPYPVCKLTKYVKKEQPIAIIGARLSAIDAVVALVEEGHEGEIHVYSRSGFFPSIRGTQGRFATKYLNNEYLDTFLAENPVISLDDIITMVSKDLEYYFECNPDHEREEISLPPKAPNSIEEFIEHELAMAKKPRGWQAVLYSTNAIIERLWLALKQEDKEKFLAEYFATFMSYRVSIPSENGERILNYIKSGQVKFFSGDSRVSKEYGSMPIVAQNVDGEEIQREYGYVVYATGSPKDPMKSDSKLIRNLVSRGDVQPQQFGGIEIDTDTYQVTTSTGAIHEGLYASGELTVGNFFFTSAMDIIVRHAMKSAKSIFEQNFIASHEPSEELPVSQANG</sequence>
<organism evidence="2 3">
    <name type="scientific">Sessilibacter corallicola</name>
    <dbReference type="NCBI Taxonomy" id="2904075"/>
    <lineage>
        <taxon>Bacteria</taxon>
        <taxon>Pseudomonadati</taxon>
        <taxon>Pseudomonadota</taxon>
        <taxon>Gammaproteobacteria</taxon>
        <taxon>Cellvibrionales</taxon>
        <taxon>Cellvibrionaceae</taxon>
        <taxon>Sessilibacter</taxon>
    </lineage>
</organism>
<dbReference type="PANTHER" id="PTHR40254:SF1">
    <property type="entry name" value="BLR0577 PROTEIN"/>
    <property type="match status" value="1"/>
</dbReference>
<dbReference type="PANTHER" id="PTHR40254">
    <property type="entry name" value="BLR0577 PROTEIN"/>
    <property type="match status" value="1"/>
</dbReference>
<dbReference type="InterPro" id="IPR052189">
    <property type="entry name" value="L-asp_N-monooxygenase_NS-form"/>
</dbReference>